<dbReference type="OrthoDB" id="8752066at2"/>
<feature type="transmembrane region" description="Helical" evidence="5">
    <location>
        <begin position="396"/>
        <end position="417"/>
    </location>
</feature>
<gene>
    <name evidence="7" type="ORF">CR152_31355</name>
</gene>
<dbReference type="PANTHER" id="PTHR37422:SF13">
    <property type="entry name" value="LIPOPOLYSACCHARIDE BIOSYNTHESIS PROTEIN PA4999-RELATED"/>
    <property type="match status" value="1"/>
</dbReference>
<accession>A0A2D2DU72</accession>
<comment type="subcellular location">
    <subcellularLocation>
        <location evidence="1">Membrane</location>
        <topology evidence="1">Multi-pass membrane protein</topology>
    </subcellularLocation>
</comment>
<organism evidence="7 8">
    <name type="scientific">Massilia violaceinigra</name>
    <dbReference type="NCBI Taxonomy" id="2045208"/>
    <lineage>
        <taxon>Bacteria</taxon>
        <taxon>Pseudomonadati</taxon>
        <taxon>Pseudomonadota</taxon>
        <taxon>Betaproteobacteria</taxon>
        <taxon>Burkholderiales</taxon>
        <taxon>Oxalobacteraceae</taxon>
        <taxon>Telluria group</taxon>
        <taxon>Massilia</taxon>
    </lineage>
</organism>
<evidence type="ECO:0000256" key="3">
    <source>
        <dbReference type="ARBA" id="ARBA00022989"/>
    </source>
</evidence>
<dbReference type="Pfam" id="PF04932">
    <property type="entry name" value="Wzy_C"/>
    <property type="match status" value="1"/>
</dbReference>
<feature type="domain" description="O-antigen ligase-related" evidence="6">
    <location>
        <begin position="274"/>
        <end position="409"/>
    </location>
</feature>
<evidence type="ECO:0000313" key="7">
    <source>
        <dbReference type="EMBL" id="ATQ78513.1"/>
    </source>
</evidence>
<evidence type="ECO:0000259" key="6">
    <source>
        <dbReference type="Pfam" id="PF04932"/>
    </source>
</evidence>
<keyword evidence="4 5" id="KW-0472">Membrane</keyword>
<keyword evidence="2 5" id="KW-0812">Transmembrane</keyword>
<dbReference type="EMBL" id="CP024608">
    <property type="protein sequence ID" value="ATQ78513.1"/>
    <property type="molecule type" value="Genomic_DNA"/>
</dbReference>
<feature type="transmembrane region" description="Helical" evidence="5">
    <location>
        <begin position="45"/>
        <end position="62"/>
    </location>
</feature>
<dbReference type="GO" id="GO:0016020">
    <property type="term" value="C:membrane"/>
    <property type="evidence" value="ECO:0007669"/>
    <property type="project" value="UniProtKB-SubCell"/>
</dbReference>
<feature type="transmembrane region" description="Helical" evidence="5">
    <location>
        <begin position="96"/>
        <end position="113"/>
    </location>
</feature>
<feature type="transmembrane region" description="Helical" evidence="5">
    <location>
        <begin position="429"/>
        <end position="449"/>
    </location>
</feature>
<evidence type="ECO:0000256" key="1">
    <source>
        <dbReference type="ARBA" id="ARBA00004141"/>
    </source>
</evidence>
<keyword evidence="8" id="KW-1185">Reference proteome</keyword>
<feature type="transmembrane region" description="Helical" evidence="5">
    <location>
        <begin position="67"/>
        <end position="84"/>
    </location>
</feature>
<dbReference type="PANTHER" id="PTHR37422">
    <property type="entry name" value="TEICHURONIC ACID BIOSYNTHESIS PROTEIN TUAE"/>
    <property type="match status" value="1"/>
</dbReference>
<feature type="transmembrane region" description="Helical" evidence="5">
    <location>
        <begin position="164"/>
        <end position="185"/>
    </location>
</feature>
<feature type="transmembrane region" description="Helical" evidence="5">
    <location>
        <begin position="271"/>
        <end position="300"/>
    </location>
</feature>
<proteinExistence type="predicted"/>
<dbReference type="Proteomes" id="UP000229897">
    <property type="component" value="Chromosome"/>
</dbReference>
<dbReference type="AlphaFoldDB" id="A0A2D2DU72"/>
<protein>
    <recommendedName>
        <fullName evidence="6">O-antigen ligase-related domain-containing protein</fullName>
    </recommendedName>
</protein>
<name>A0A2D2DU72_9BURK</name>
<evidence type="ECO:0000256" key="2">
    <source>
        <dbReference type="ARBA" id="ARBA00022692"/>
    </source>
</evidence>
<evidence type="ECO:0000313" key="8">
    <source>
        <dbReference type="Proteomes" id="UP000229897"/>
    </source>
</evidence>
<keyword evidence="3 5" id="KW-1133">Transmembrane helix</keyword>
<reference evidence="7" key="1">
    <citation type="submission" date="2017-10" db="EMBL/GenBank/DDBJ databases">
        <title>Massilia psychrophilum sp. nov., a novel purple-pigmented bacterium isolated from Tianshan glacier, Xinjiang Municipality, China.</title>
        <authorList>
            <person name="Wang H."/>
        </authorList>
    </citation>
    <scope>NUCLEOTIDE SEQUENCE [LARGE SCALE GENOMIC DNA]</scope>
    <source>
        <strain evidence="7">B2</strain>
    </source>
</reference>
<feature type="transmembrane region" description="Helical" evidence="5">
    <location>
        <begin position="306"/>
        <end position="326"/>
    </location>
</feature>
<feature type="transmembrane region" description="Helical" evidence="5">
    <location>
        <begin position="125"/>
        <end position="144"/>
    </location>
</feature>
<dbReference type="InterPro" id="IPR007016">
    <property type="entry name" value="O-antigen_ligase-rel_domated"/>
</dbReference>
<sequence length="509" mass="56176">MIDHPVPQSRRYKPGGSGKLTAIAGVIALMMLAALFGAAVPTLGALVPIAVILASVGLWVMLDFRVGVAFAVVIMPLSPLSFFPREMFGIRGLNPLNLILIATIVSYVVHAGLRRWKDPIAPGRLLGWYILPILVACLVGMNNVDLIPPRFQAERLIQFNTATSYIRDVFIKPQFLVMLSLMVGLSVRHSKHPEKFMYLMLASGWVLCALMSWLLVTSGMSLRQLASPLARTFLGKLNMHANELSLVLNMLYALTLFSIREEIPSHIRRIFFVSAILFAVCVLMTFSRGGFVGFILINLIYFWKRISVKTVITGVLVAACIGPFVLEPILERALTGVEGGDRGAVTAGRVDGIWLPLLPYVLAEPILPHGVFSILWSPPVRLNKMLPVAQTHSAWLGGLMDMGLVGFGFMLAFLLFVRREFMRLSKEHAVPALQGLFAGGAVLVPLWFIQGVTDDHFTPTFAQSYFWIALGILMGCGGVFRQKKKGRDPNKFKAPVFPTDEYGNIRKVT</sequence>
<dbReference type="InterPro" id="IPR051533">
    <property type="entry name" value="WaaL-like"/>
</dbReference>
<feature type="transmembrane region" description="Helical" evidence="5">
    <location>
        <begin position="461"/>
        <end position="480"/>
    </location>
</feature>
<dbReference type="KEGG" id="mass:CR152_31355"/>
<dbReference type="RefSeq" id="WP_099881612.1">
    <property type="nucleotide sequence ID" value="NZ_CP024608.1"/>
</dbReference>
<evidence type="ECO:0000256" key="5">
    <source>
        <dbReference type="SAM" id="Phobius"/>
    </source>
</evidence>
<feature type="transmembrane region" description="Helical" evidence="5">
    <location>
        <begin position="20"/>
        <end position="39"/>
    </location>
</feature>
<feature type="transmembrane region" description="Helical" evidence="5">
    <location>
        <begin position="240"/>
        <end position="259"/>
    </location>
</feature>
<evidence type="ECO:0000256" key="4">
    <source>
        <dbReference type="ARBA" id="ARBA00023136"/>
    </source>
</evidence>
<feature type="transmembrane region" description="Helical" evidence="5">
    <location>
        <begin position="197"/>
        <end position="220"/>
    </location>
</feature>